<evidence type="ECO:0000256" key="2">
    <source>
        <dbReference type="SAM" id="Phobius"/>
    </source>
</evidence>
<proteinExistence type="predicted"/>
<keyword evidence="2" id="KW-1133">Transmembrane helix</keyword>
<comment type="caution">
    <text evidence="3">The sequence shown here is derived from an EMBL/GenBank/DDBJ whole genome shotgun (WGS) entry which is preliminary data.</text>
</comment>
<keyword evidence="4" id="KW-1185">Reference proteome</keyword>
<name>A0A232EFG1_9HYME</name>
<protein>
    <recommendedName>
        <fullName evidence="5">Retrotransposon gag domain-containing protein</fullName>
    </recommendedName>
</protein>
<evidence type="ECO:0000313" key="4">
    <source>
        <dbReference type="Proteomes" id="UP000215335"/>
    </source>
</evidence>
<keyword evidence="2" id="KW-0472">Membrane</keyword>
<organism evidence="3 4">
    <name type="scientific">Trichomalopsis sarcophagae</name>
    <dbReference type="NCBI Taxonomy" id="543379"/>
    <lineage>
        <taxon>Eukaryota</taxon>
        <taxon>Metazoa</taxon>
        <taxon>Ecdysozoa</taxon>
        <taxon>Arthropoda</taxon>
        <taxon>Hexapoda</taxon>
        <taxon>Insecta</taxon>
        <taxon>Pterygota</taxon>
        <taxon>Neoptera</taxon>
        <taxon>Endopterygota</taxon>
        <taxon>Hymenoptera</taxon>
        <taxon>Apocrita</taxon>
        <taxon>Proctotrupomorpha</taxon>
        <taxon>Chalcidoidea</taxon>
        <taxon>Pteromalidae</taxon>
        <taxon>Pteromalinae</taxon>
        <taxon>Trichomalopsis</taxon>
    </lineage>
</organism>
<evidence type="ECO:0000256" key="1">
    <source>
        <dbReference type="SAM" id="Coils"/>
    </source>
</evidence>
<feature type="coiled-coil region" evidence="1">
    <location>
        <begin position="48"/>
        <end position="82"/>
    </location>
</feature>
<feature type="transmembrane region" description="Helical" evidence="2">
    <location>
        <begin position="337"/>
        <end position="356"/>
    </location>
</feature>
<reference evidence="3 4" key="1">
    <citation type="journal article" date="2017" name="Curr. Biol.">
        <title>The Evolution of Venom by Co-option of Single-Copy Genes.</title>
        <authorList>
            <person name="Martinson E.O."/>
            <person name="Mrinalini"/>
            <person name="Kelkar Y.D."/>
            <person name="Chang C.H."/>
            <person name="Werren J.H."/>
        </authorList>
    </citation>
    <scope>NUCLEOTIDE SEQUENCE [LARGE SCALE GENOMIC DNA]</scope>
    <source>
        <strain evidence="3 4">Alberta</strain>
        <tissue evidence="3">Whole body</tissue>
    </source>
</reference>
<keyword evidence="1" id="KW-0175">Coiled coil</keyword>
<keyword evidence="2" id="KW-0812">Transmembrane</keyword>
<gene>
    <name evidence="3" type="ORF">TSAR_014747</name>
</gene>
<dbReference type="AlphaFoldDB" id="A0A232EFG1"/>
<dbReference type="Proteomes" id="UP000215335">
    <property type="component" value="Unassembled WGS sequence"/>
</dbReference>
<evidence type="ECO:0008006" key="5">
    <source>
        <dbReference type="Google" id="ProtNLM"/>
    </source>
</evidence>
<evidence type="ECO:0000313" key="3">
    <source>
        <dbReference type="EMBL" id="OXU17083.1"/>
    </source>
</evidence>
<accession>A0A232EFG1</accession>
<sequence length="365" mass="42391">MIDMIEGICSVQGYQEFGLLNFERNLQIQQQSHKRERNLARDRRHERQQEVLCKLRAAESELNALRRENKLLHEENDALKHHESSPPFVSEAIETSIAKSLRYVSFILPRFEGTDPIKYASVWIKTLNSCASYFGWTDADTLLAAKMSIGGDAKLWLLSQRRDLNTWKKFCKAFCNKYRKTETTVANVYLALAKRKKKEDEDLEEYLSEVEMLGAAISLEERQVVQFMVCGLPGDMCAMKEELKKSNTIQELRSNLKNCKTAKLKNAENLFGHEYFVSINVPKYVKNVGINIKKYAETIIMKTQKHAENIHTKTQEYAEDIYINVRNYVENTSLDNILIILFVLLLFTINIFCIYLKKFVTNLNM</sequence>
<dbReference type="EMBL" id="NNAY01005034">
    <property type="protein sequence ID" value="OXU17083.1"/>
    <property type="molecule type" value="Genomic_DNA"/>
</dbReference>